<proteinExistence type="predicted"/>
<dbReference type="PROSITE" id="PS01304">
    <property type="entry name" value="UBIH"/>
    <property type="match status" value="1"/>
</dbReference>
<dbReference type="InterPro" id="IPR018168">
    <property type="entry name" value="Ubi_Hdrlase_CS"/>
</dbReference>
<organism evidence="2 3">
    <name type="scientific">Rivibacter subsaxonicus</name>
    <dbReference type="NCBI Taxonomy" id="457575"/>
    <lineage>
        <taxon>Bacteria</taxon>
        <taxon>Pseudomonadati</taxon>
        <taxon>Pseudomonadota</taxon>
        <taxon>Betaproteobacteria</taxon>
        <taxon>Burkholderiales</taxon>
        <taxon>Rivibacter</taxon>
    </lineage>
</organism>
<dbReference type="Gene3D" id="3.30.9.10">
    <property type="entry name" value="D-Amino Acid Oxidase, subunit A, domain 2"/>
    <property type="match status" value="1"/>
</dbReference>
<keyword evidence="3" id="KW-1185">Reference proteome</keyword>
<protein>
    <submittedName>
        <fullName evidence="2">Ubiquinone biosynthesis UbiH/UbiF/VisC/COQ6 family hydroxylase</fullName>
    </submittedName>
</protein>
<dbReference type="PRINTS" id="PR00420">
    <property type="entry name" value="RNGMNOXGNASE"/>
</dbReference>
<dbReference type="InterPro" id="IPR051205">
    <property type="entry name" value="UbiH/COQ6_monooxygenase"/>
</dbReference>
<evidence type="ECO:0000259" key="1">
    <source>
        <dbReference type="Pfam" id="PF01494"/>
    </source>
</evidence>
<keyword evidence="2" id="KW-0830">Ubiquinone</keyword>
<dbReference type="SUPFAM" id="SSF51905">
    <property type="entry name" value="FAD/NAD(P)-binding domain"/>
    <property type="match status" value="1"/>
</dbReference>
<dbReference type="PANTHER" id="PTHR43876">
    <property type="entry name" value="UBIQUINONE BIOSYNTHESIS MONOOXYGENASE COQ6, MITOCHONDRIAL"/>
    <property type="match status" value="1"/>
</dbReference>
<dbReference type="Gene3D" id="3.50.50.60">
    <property type="entry name" value="FAD/NAD(P)-binding domain"/>
    <property type="match status" value="2"/>
</dbReference>
<dbReference type="RefSeq" id="WP_130433437.1">
    <property type="nucleotide sequence ID" value="NZ_SHKP01000007.1"/>
</dbReference>
<dbReference type="GO" id="GO:0071949">
    <property type="term" value="F:FAD binding"/>
    <property type="evidence" value="ECO:0007669"/>
    <property type="project" value="InterPro"/>
</dbReference>
<comment type="caution">
    <text evidence="2">The sequence shown here is derived from an EMBL/GenBank/DDBJ whole genome shotgun (WGS) entry which is preliminary data.</text>
</comment>
<feature type="domain" description="FAD-binding" evidence="1">
    <location>
        <begin position="135"/>
        <end position="340"/>
    </location>
</feature>
<accession>A0A4Q7VGP3</accession>
<name>A0A4Q7VGP3_9BURK</name>
<dbReference type="EMBL" id="SHKP01000007">
    <property type="protein sequence ID" value="RZT95216.1"/>
    <property type="molecule type" value="Genomic_DNA"/>
</dbReference>
<dbReference type="InterPro" id="IPR036188">
    <property type="entry name" value="FAD/NAD-bd_sf"/>
</dbReference>
<dbReference type="Pfam" id="PF01494">
    <property type="entry name" value="FAD_binding_3"/>
    <property type="match status" value="1"/>
</dbReference>
<evidence type="ECO:0000313" key="3">
    <source>
        <dbReference type="Proteomes" id="UP000293671"/>
    </source>
</evidence>
<dbReference type="Proteomes" id="UP000293671">
    <property type="component" value="Unassembled WGS sequence"/>
</dbReference>
<dbReference type="InterPro" id="IPR002938">
    <property type="entry name" value="FAD-bd"/>
</dbReference>
<dbReference type="AlphaFoldDB" id="A0A4Q7VGP3"/>
<dbReference type="OrthoDB" id="9769565at2"/>
<dbReference type="GO" id="GO:0008681">
    <property type="term" value="F:2-octaprenyl-6-methoxyphenol hydroxylase activity"/>
    <property type="evidence" value="ECO:0007669"/>
    <property type="project" value="TreeGrafter"/>
</dbReference>
<gene>
    <name evidence="2" type="ORF">EV670_2967</name>
</gene>
<evidence type="ECO:0000313" key="2">
    <source>
        <dbReference type="EMBL" id="RZT95216.1"/>
    </source>
</evidence>
<reference evidence="2 3" key="1">
    <citation type="submission" date="2019-02" db="EMBL/GenBank/DDBJ databases">
        <title>Genomic Encyclopedia of Type Strains, Phase IV (KMG-IV): sequencing the most valuable type-strain genomes for metagenomic binning, comparative biology and taxonomic classification.</title>
        <authorList>
            <person name="Goeker M."/>
        </authorList>
    </citation>
    <scope>NUCLEOTIDE SEQUENCE [LARGE SCALE GENOMIC DNA]</scope>
    <source>
        <strain evidence="2 3">DSM 19570</strain>
    </source>
</reference>
<sequence length="384" mass="40794">MNGFDVCVLGRGAVGQALALSLGRLGLSVALVAPARPDTGPGAADVRTYALGASSIALLDQLKVWDAVRAARPSAATRVLDMQVRGDGAGAGALNFSAWQQGVGELAWIVDAAVLERELANALRFAPHVQLLDAAVEAPLTAICEGKDGATRAALGIETERFDYGQTAVAARLGSERPHQGIARQWFGAPDVLALLPFDLADGPGYGLVWSLPDERARTLLAVEPAAFEAALAEATQGAAGPLRLQGERAAWPLRVASARRWHGRWPGRADAAWVLLGDAAHVVHPLAGQGLNLGLADVRTLAEVLAERQRGAAWRPLSDERLLARYARRRIAPTWAMTRLTDGLQKLFAEPAPLLRQARNRGLSVVESLPPLKRWLAARALAD</sequence>
<dbReference type="PANTHER" id="PTHR43876:SF7">
    <property type="entry name" value="UBIQUINONE BIOSYNTHESIS MONOOXYGENASE COQ6, MITOCHONDRIAL"/>
    <property type="match status" value="1"/>
</dbReference>